<gene>
    <name evidence="2" type="ORF">PPAR1163_LOCUS12734</name>
</gene>
<proteinExistence type="predicted"/>
<feature type="transmembrane region" description="Helical" evidence="1">
    <location>
        <begin position="63"/>
        <end position="83"/>
    </location>
</feature>
<reference evidence="2" key="1">
    <citation type="submission" date="2021-01" db="EMBL/GenBank/DDBJ databases">
        <authorList>
            <person name="Corre E."/>
            <person name="Pelletier E."/>
            <person name="Niang G."/>
            <person name="Scheremetjew M."/>
            <person name="Finn R."/>
            <person name="Kale V."/>
            <person name="Holt S."/>
            <person name="Cochrane G."/>
            <person name="Meng A."/>
            <person name="Brown T."/>
            <person name="Cohen L."/>
        </authorList>
    </citation>
    <scope>NUCLEOTIDE SEQUENCE</scope>
    <source>
        <strain evidence="2">CCMP2877</strain>
    </source>
</reference>
<organism evidence="2">
    <name type="scientific">Phaeomonas parva</name>
    <dbReference type="NCBI Taxonomy" id="124430"/>
    <lineage>
        <taxon>Eukaryota</taxon>
        <taxon>Sar</taxon>
        <taxon>Stramenopiles</taxon>
        <taxon>Ochrophyta</taxon>
        <taxon>Pinguiophyceae</taxon>
        <taxon>Pinguiochrysidales</taxon>
        <taxon>Pinguiochrysidaceae</taxon>
        <taxon>Phaeomonas</taxon>
    </lineage>
</organism>
<feature type="transmembrane region" description="Helical" evidence="1">
    <location>
        <begin position="21"/>
        <end position="43"/>
    </location>
</feature>
<sequence length="210" mass="22897">MPVDAKGFEPVKKSGRQEVLLLLKYAAALIAACVALVFSRELLPYGDPEDGFLSNWTESLVRFPYSAFVLYWGCPIGYMHLLAPGEMRLRDQHACAFVAALTGVVMHTATSLALGVYPLPYRPVLIGLPAAFAGVLMVKLVTFRTTNFARIRDCALLCVAMVVCGALYIALSSRVLPVTTLGYFGILLLPCLKTFKRTVCKMLVGAHHQG</sequence>
<keyword evidence="1" id="KW-0472">Membrane</keyword>
<feature type="transmembrane region" description="Helical" evidence="1">
    <location>
        <begin position="177"/>
        <end position="195"/>
    </location>
</feature>
<keyword evidence="1" id="KW-0812">Transmembrane</keyword>
<keyword evidence="1" id="KW-1133">Transmembrane helix</keyword>
<feature type="transmembrane region" description="Helical" evidence="1">
    <location>
        <begin position="123"/>
        <end position="142"/>
    </location>
</feature>
<feature type="transmembrane region" description="Helical" evidence="1">
    <location>
        <begin position="95"/>
        <end position="117"/>
    </location>
</feature>
<accession>A0A7S1U1Q3</accession>
<evidence type="ECO:0000256" key="1">
    <source>
        <dbReference type="SAM" id="Phobius"/>
    </source>
</evidence>
<dbReference type="EMBL" id="HBGJ01019675">
    <property type="protein sequence ID" value="CAD9254367.1"/>
    <property type="molecule type" value="Transcribed_RNA"/>
</dbReference>
<evidence type="ECO:0000313" key="2">
    <source>
        <dbReference type="EMBL" id="CAD9254367.1"/>
    </source>
</evidence>
<dbReference type="AlphaFoldDB" id="A0A7S1U1Q3"/>
<feature type="transmembrane region" description="Helical" evidence="1">
    <location>
        <begin position="154"/>
        <end position="171"/>
    </location>
</feature>
<name>A0A7S1U1Q3_9STRA</name>
<protein>
    <submittedName>
        <fullName evidence="2">Uncharacterized protein</fullName>
    </submittedName>
</protein>